<evidence type="ECO:0000256" key="1">
    <source>
        <dbReference type="SAM" id="MobiDB-lite"/>
    </source>
</evidence>
<evidence type="ECO:0000313" key="2">
    <source>
        <dbReference type="EMBL" id="MFB9572537.1"/>
    </source>
</evidence>
<keyword evidence="3" id="KW-1185">Reference proteome</keyword>
<protein>
    <submittedName>
        <fullName evidence="2">Uncharacterized protein</fullName>
    </submittedName>
</protein>
<reference evidence="2 3" key="1">
    <citation type="submission" date="2024-09" db="EMBL/GenBank/DDBJ databases">
        <authorList>
            <person name="Sun Q."/>
            <person name="Mori K."/>
        </authorList>
    </citation>
    <scope>NUCLEOTIDE SEQUENCE [LARGE SCALE GENOMIC DNA]</scope>
    <source>
        <strain evidence="2 3">JCM 3331</strain>
    </source>
</reference>
<dbReference type="RefSeq" id="WP_345514933.1">
    <property type="nucleotide sequence ID" value="NZ_BAAAXD010000030.1"/>
</dbReference>
<comment type="caution">
    <text evidence="2">The sequence shown here is derived from an EMBL/GenBank/DDBJ whole genome shotgun (WGS) entry which is preliminary data.</text>
</comment>
<feature type="region of interest" description="Disordered" evidence="1">
    <location>
        <begin position="1"/>
        <end position="24"/>
    </location>
</feature>
<dbReference type="EMBL" id="JBHMCG010000042">
    <property type="protein sequence ID" value="MFB9572537.1"/>
    <property type="molecule type" value="Genomic_DNA"/>
</dbReference>
<gene>
    <name evidence="2" type="ORF">ACFFTL_09430</name>
</gene>
<accession>A0ABV5R456</accession>
<proteinExistence type="predicted"/>
<name>A0ABV5R456_9ACTN</name>
<evidence type="ECO:0000313" key="3">
    <source>
        <dbReference type="Proteomes" id="UP001589710"/>
    </source>
</evidence>
<feature type="compositionally biased region" description="Basic and acidic residues" evidence="1">
    <location>
        <begin position="13"/>
        <end position="24"/>
    </location>
</feature>
<dbReference type="Proteomes" id="UP001589710">
    <property type="component" value="Unassembled WGS sequence"/>
</dbReference>
<sequence>MNDTEQLPAAVEKTAHTTPRREKYPLPAALSTQDIAQAEATLGFAVDCRTGRTTVLLLEPNADEPQHARYIDQPDLATWLRTWLDGAGWYGEDADGEAMDHPQPWPDYNIRI</sequence>
<organism evidence="2 3">
    <name type="scientific">Streptomyces yanii</name>
    <dbReference type="NCBI Taxonomy" id="78510"/>
    <lineage>
        <taxon>Bacteria</taxon>
        <taxon>Bacillati</taxon>
        <taxon>Actinomycetota</taxon>
        <taxon>Actinomycetes</taxon>
        <taxon>Kitasatosporales</taxon>
        <taxon>Streptomycetaceae</taxon>
        <taxon>Streptomyces</taxon>
    </lineage>
</organism>